<evidence type="ECO:0000313" key="2">
    <source>
        <dbReference type="EMBL" id="ODM98196.1"/>
    </source>
</evidence>
<reference evidence="2 3" key="1">
    <citation type="journal article" date="2016" name="Genome Biol. Evol.">
        <title>Gene Family Evolution Reflects Adaptation to Soil Environmental Stressors in the Genome of the Collembolan Orchesella cincta.</title>
        <authorList>
            <person name="Faddeeva-Vakhrusheva A."/>
            <person name="Derks M.F."/>
            <person name="Anvar S.Y."/>
            <person name="Agamennone V."/>
            <person name="Suring W."/>
            <person name="Smit S."/>
            <person name="van Straalen N.M."/>
            <person name="Roelofs D."/>
        </authorList>
    </citation>
    <scope>NUCLEOTIDE SEQUENCE [LARGE SCALE GENOMIC DNA]</scope>
    <source>
        <tissue evidence="2">Mixed pool</tissue>
    </source>
</reference>
<accession>A0A1D2MYS4</accession>
<keyword evidence="1" id="KW-0472">Membrane</keyword>
<comment type="caution">
    <text evidence="2">The sequence shown here is derived from an EMBL/GenBank/DDBJ whole genome shotgun (WGS) entry which is preliminary data.</text>
</comment>
<proteinExistence type="predicted"/>
<feature type="non-terminal residue" evidence="2">
    <location>
        <position position="1"/>
    </location>
</feature>
<evidence type="ECO:0000313" key="3">
    <source>
        <dbReference type="Proteomes" id="UP000094527"/>
    </source>
</evidence>
<keyword evidence="1" id="KW-0812">Transmembrane</keyword>
<dbReference type="AlphaFoldDB" id="A0A1D2MYS4"/>
<organism evidence="2 3">
    <name type="scientific">Orchesella cincta</name>
    <name type="common">Springtail</name>
    <name type="synonym">Podura cincta</name>
    <dbReference type="NCBI Taxonomy" id="48709"/>
    <lineage>
        <taxon>Eukaryota</taxon>
        <taxon>Metazoa</taxon>
        <taxon>Ecdysozoa</taxon>
        <taxon>Arthropoda</taxon>
        <taxon>Hexapoda</taxon>
        <taxon>Collembola</taxon>
        <taxon>Entomobryomorpha</taxon>
        <taxon>Entomobryoidea</taxon>
        <taxon>Orchesellidae</taxon>
        <taxon>Orchesellinae</taxon>
        <taxon>Orchesella</taxon>
    </lineage>
</organism>
<sequence length="174" mass="19844">SAEDRSGERRRLQKSWLGLEQGLQDFGGGESLHASQKASVERCNGTQRFSQKEFRMTKKTRIFSYMNNTKSRFSRWEKILKTGCCTTADEVRWVIVPGTFAVAVYLFLNLIFCIFDKVCGPKIWPLVQKLRSDKSVEVEIDPVIEEESIAMKWKKREIAVISDAGGGQPKATKF</sequence>
<feature type="transmembrane region" description="Helical" evidence="1">
    <location>
        <begin position="93"/>
        <end position="115"/>
    </location>
</feature>
<keyword evidence="1" id="KW-1133">Transmembrane helix</keyword>
<protein>
    <submittedName>
        <fullName evidence="2">Uncharacterized protein</fullName>
    </submittedName>
</protein>
<dbReference type="EMBL" id="LJIJ01000374">
    <property type="protein sequence ID" value="ODM98196.1"/>
    <property type="molecule type" value="Genomic_DNA"/>
</dbReference>
<evidence type="ECO:0000256" key="1">
    <source>
        <dbReference type="SAM" id="Phobius"/>
    </source>
</evidence>
<keyword evidence="3" id="KW-1185">Reference proteome</keyword>
<name>A0A1D2MYS4_ORCCI</name>
<dbReference type="Proteomes" id="UP000094527">
    <property type="component" value="Unassembled WGS sequence"/>
</dbReference>
<gene>
    <name evidence="2" type="ORF">Ocin01_08482</name>
</gene>